<dbReference type="PROSITE" id="PS00041">
    <property type="entry name" value="HTH_ARAC_FAMILY_1"/>
    <property type="match status" value="1"/>
</dbReference>
<feature type="transmembrane region" description="Helical" evidence="4">
    <location>
        <begin position="130"/>
        <end position="153"/>
    </location>
</feature>
<gene>
    <name evidence="6" type="ORF">ACFSUS_01465</name>
</gene>
<keyword evidence="2" id="KW-0238">DNA-binding</keyword>
<evidence type="ECO:0000256" key="1">
    <source>
        <dbReference type="ARBA" id="ARBA00023015"/>
    </source>
</evidence>
<dbReference type="PANTHER" id="PTHR43280:SF29">
    <property type="entry name" value="ARAC-FAMILY TRANSCRIPTIONAL REGULATOR"/>
    <property type="match status" value="1"/>
</dbReference>
<dbReference type="PROSITE" id="PS01124">
    <property type="entry name" value="HTH_ARAC_FAMILY_2"/>
    <property type="match status" value="1"/>
</dbReference>
<keyword evidence="4" id="KW-0812">Transmembrane</keyword>
<dbReference type="Proteomes" id="UP001597469">
    <property type="component" value="Unassembled WGS sequence"/>
</dbReference>
<feature type="transmembrane region" description="Helical" evidence="4">
    <location>
        <begin position="44"/>
        <end position="61"/>
    </location>
</feature>
<keyword evidence="4" id="KW-0472">Membrane</keyword>
<comment type="caution">
    <text evidence="6">The sequence shown here is derived from an EMBL/GenBank/DDBJ whole genome shotgun (WGS) entry which is preliminary data.</text>
</comment>
<reference evidence="7" key="1">
    <citation type="journal article" date="2019" name="Int. J. Syst. Evol. Microbiol.">
        <title>The Global Catalogue of Microorganisms (GCM) 10K type strain sequencing project: providing services to taxonomists for standard genome sequencing and annotation.</title>
        <authorList>
            <consortium name="The Broad Institute Genomics Platform"/>
            <consortium name="The Broad Institute Genome Sequencing Center for Infectious Disease"/>
            <person name="Wu L."/>
            <person name="Ma J."/>
        </authorList>
    </citation>
    <scope>NUCLEOTIDE SEQUENCE [LARGE SCALE GENOMIC DNA]</scope>
    <source>
        <strain evidence="7">KCTC 42805</strain>
    </source>
</reference>
<keyword evidence="1" id="KW-0805">Transcription regulation</keyword>
<accession>A0ABW5LYE4</accession>
<dbReference type="SUPFAM" id="SSF46689">
    <property type="entry name" value="Homeodomain-like"/>
    <property type="match status" value="1"/>
</dbReference>
<feature type="domain" description="HTH araC/xylS-type" evidence="5">
    <location>
        <begin position="185"/>
        <end position="286"/>
    </location>
</feature>
<dbReference type="RefSeq" id="WP_381518064.1">
    <property type="nucleotide sequence ID" value="NZ_JBHULN010000001.1"/>
</dbReference>
<evidence type="ECO:0000256" key="3">
    <source>
        <dbReference type="ARBA" id="ARBA00023163"/>
    </source>
</evidence>
<dbReference type="EMBL" id="JBHULN010000001">
    <property type="protein sequence ID" value="MFD2569281.1"/>
    <property type="molecule type" value="Genomic_DNA"/>
</dbReference>
<evidence type="ECO:0000256" key="2">
    <source>
        <dbReference type="ARBA" id="ARBA00023125"/>
    </source>
</evidence>
<keyword evidence="7" id="KW-1185">Reference proteome</keyword>
<sequence>MKPIFLLYAELPLWLEQCGIIAMLIAPVLLFLHLKALLENKKRLVLFDFLHLGGGLFYIFLSFPDFSFNSHLYPFVLAQNLVYWGACVYLVTAHYQAQQQATYQWSITLVAAIGVIIGSYLFAYVYDGSIFFMCTTSTLSYSVIVCGLVWLLAGKKLVFADPIPIKYKNSTIEADQKTTLFNKIKESVEYQQLYLDPELTLQLLSQRTSIRLRDISQVVNEQTGTNFSDWINGYRIEVARQKLVSAEFENAKVVTIAFETGFNTLSSFNAVFKAKTGFTPTEYRNFHRLNNPN</sequence>
<dbReference type="InterPro" id="IPR009057">
    <property type="entry name" value="Homeodomain-like_sf"/>
</dbReference>
<name>A0ABW5LYE4_9BACT</name>
<proteinExistence type="predicted"/>
<protein>
    <submittedName>
        <fullName evidence="6">Helix-turn-helix domain-containing protein</fullName>
    </submittedName>
</protein>
<dbReference type="Gene3D" id="1.10.10.60">
    <property type="entry name" value="Homeodomain-like"/>
    <property type="match status" value="1"/>
</dbReference>
<keyword evidence="4" id="KW-1133">Transmembrane helix</keyword>
<dbReference type="SMART" id="SM00342">
    <property type="entry name" value="HTH_ARAC"/>
    <property type="match status" value="1"/>
</dbReference>
<dbReference type="InterPro" id="IPR018060">
    <property type="entry name" value="HTH_AraC"/>
</dbReference>
<feature type="transmembrane region" description="Helical" evidence="4">
    <location>
        <begin position="73"/>
        <end position="91"/>
    </location>
</feature>
<dbReference type="PANTHER" id="PTHR43280">
    <property type="entry name" value="ARAC-FAMILY TRANSCRIPTIONAL REGULATOR"/>
    <property type="match status" value="1"/>
</dbReference>
<keyword evidence="3" id="KW-0804">Transcription</keyword>
<organism evidence="6 7">
    <name type="scientific">Spirosoma soli</name>
    <dbReference type="NCBI Taxonomy" id="1770529"/>
    <lineage>
        <taxon>Bacteria</taxon>
        <taxon>Pseudomonadati</taxon>
        <taxon>Bacteroidota</taxon>
        <taxon>Cytophagia</taxon>
        <taxon>Cytophagales</taxon>
        <taxon>Cytophagaceae</taxon>
        <taxon>Spirosoma</taxon>
    </lineage>
</organism>
<dbReference type="Pfam" id="PF12833">
    <property type="entry name" value="HTH_18"/>
    <property type="match status" value="1"/>
</dbReference>
<evidence type="ECO:0000313" key="6">
    <source>
        <dbReference type="EMBL" id="MFD2569281.1"/>
    </source>
</evidence>
<dbReference type="InterPro" id="IPR020449">
    <property type="entry name" value="Tscrpt_reg_AraC-type_HTH"/>
</dbReference>
<dbReference type="InterPro" id="IPR018062">
    <property type="entry name" value="HTH_AraC-typ_CS"/>
</dbReference>
<evidence type="ECO:0000259" key="5">
    <source>
        <dbReference type="PROSITE" id="PS01124"/>
    </source>
</evidence>
<feature type="transmembrane region" description="Helical" evidence="4">
    <location>
        <begin position="12"/>
        <end position="32"/>
    </location>
</feature>
<dbReference type="PRINTS" id="PR00032">
    <property type="entry name" value="HTHARAC"/>
</dbReference>
<evidence type="ECO:0000313" key="7">
    <source>
        <dbReference type="Proteomes" id="UP001597469"/>
    </source>
</evidence>
<feature type="transmembrane region" description="Helical" evidence="4">
    <location>
        <begin position="103"/>
        <end position="124"/>
    </location>
</feature>
<evidence type="ECO:0000256" key="4">
    <source>
        <dbReference type="SAM" id="Phobius"/>
    </source>
</evidence>